<name>A0A427AEY1_ENSVE</name>
<protein>
    <submittedName>
        <fullName evidence="1">Uncharacterized protein</fullName>
    </submittedName>
</protein>
<evidence type="ECO:0000313" key="2">
    <source>
        <dbReference type="Proteomes" id="UP000287651"/>
    </source>
</evidence>
<sequence length="195" mass="20959">MCCHIPAPFPLSTAASPLLCHRRCDLPPLQSLSPLLAYSLPSACGEGYSPTTITATTSTIVAPSPSSAVVVALCLRSAAYSLLYHRYRPLPVELQHCHLCFRSPNAAMSLLGCHHTNTVPTRSSTTFFLICHRCRPLPADASGMTKITNIATPHPDVVFNRASIGDNAVATTFVSSNHQRTSSLMTDIVVIKVVF</sequence>
<reference evidence="1 2" key="1">
    <citation type="journal article" date="2014" name="Agronomy (Basel)">
        <title>A Draft Genome Sequence for Ensete ventricosum, the Drought-Tolerant Tree Against Hunger.</title>
        <authorList>
            <person name="Harrison J."/>
            <person name="Moore K.A."/>
            <person name="Paszkiewicz K."/>
            <person name="Jones T."/>
            <person name="Grant M."/>
            <person name="Ambacheew D."/>
            <person name="Muzemil S."/>
            <person name="Studholme D.J."/>
        </authorList>
    </citation>
    <scope>NUCLEOTIDE SEQUENCE [LARGE SCALE GENOMIC DNA]</scope>
</reference>
<dbReference type="AlphaFoldDB" id="A0A427AEY1"/>
<comment type="caution">
    <text evidence="1">The sequence shown here is derived from an EMBL/GenBank/DDBJ whole genome shotgun (WGS) entry which is preliminary data.</text>
</comment>
<organism evidence="1 2">
    <name type="scientific">Ensete ventricosum</name>
    <name type="common">Abyssinian banana</name>
    <name type="synonym">Musa ensete</name>
    <dbReference type="NCBI Taxonomy" id="4639"/>
    <lineage>
        <taxon>Eukaryota</taxon>
        <taxon>Viridiplantae</taxon>
        <taxon>Streptophyta</taxon>
        <taxon>Embryophyta</taxon>
        <taxon>Tracheophyta</taxon>
        <taxon>Spermatophyta</taxon>
        <taxon>Magnoliopsida</taxon>
        <taxon>Liliopsida</taxon>
        <taxon>Zingiberales</taxon>
        <taxon>Musaceae</taxon>
        <taxon>Ensete</taxon>
    </lineage>
</organism>
<dbReference type="EMBL" id="AMZH03002666">
    <property type="protein sequence ID" value="RRT74813.1"/>
    <property type="molecule type" value="Genomic_DNA"/>
</dbReference>
<dbReference type="Proteomes" id="UP000287651">
    <property type="component" value="Unassembled WGS sequence"/>
</dbReference>
<gene>
    <name evidence="1" type="ORF">B296_00018358</name>
</gene>
<proteinExistence type="predicted"/>
<evidence type="ECO:0000313" key="1">
    <source>
        <dbReference type="EMBL" id="RRT74813.1"/>
    </source>
</evidence>
<accession>A0A427AEY1</accession>